<comment type="caution">
    <text evidence="9">The sequence shown here is derived from an EMBL/GenBank/DDBJ whole genome shotgun (WGS) entry which is preliminary data.</text>
</comment>
<keyword evidence="2" id="KW-0808">Transferase</keyword>
<dbReference type="EMBL" id="DRZI01000181">
    <property type="protein sequence ID" value="HHP81851.1"/>
    <property type="molecule type" value="Genomic_DNA"/>
</dbReference>
<sequence>MEKVVKVIRRFEEIYGLEPNNVVSAPGRLDFLNTHQDYKGLPVVAVGINLRTYIAIRKSSSELCKVYSENMNLKDEFNIDNIGLVTGKWFGNYLRAAVIALKKHGYGISSFNIYIDSDVPIASGLGSSAALTVAFIKALDMEFNLKLSKKEIAELAYEAENQVMGIPCGRLDQYASAFGGVILINTRPPYDVEELGFDKGLFIVVDSGIRHSTADIHPNRQREIDVGLKQLMSMELPISIKSKLGYRFWEPKWDEISEEELKPYLRNIDRVSLNRILFTLRMHRSTMIAIKIMKGLKINSSEISNAIEIDIEKVEDILNSNDWDLKLLGNIMLYQHKLLSELYDVSLPELDRIVSEVTNSGAYGAKLSGAGLGGAVIGLVKDFETGRKALNRALNCCASSGYIVKIDSGVTTH</sequence>
<keyword evidence="3" id="KW-0547">Nucleotide-binding</keyword>
<evidence type="ECO:0000256" key="2">
    <source>
        <dbReference type="ARBA" id="ARBA00022679"/>
    </source>
</evidence>
<dbReference type="GO" id="GO:0005829">
    <property type="term" value="C:cytosol"/>
    <property type="evidence" value="ECO:0007669"/>
    <property type="project" value="TreeGrafter"/>
</dbReference>
<dbReference type="SUPFAM" id="SSF54211">
    <property type="entry name" value="Ribosomal protein S5 domain 2-like"/>
    <property type="match status" value="1"/>
</dbReference>
<organism evidence="9">
    <name type="scientific">Ignisphaera aggregans</name>
    <dbReference type="NCBI Taxonomy" id="334771"/>
    <lineage>
        <taxon>Archaea</taxon>
        <taxon>Thermoproteota</taxon>
        <taxon>Thermoprotei</taxon>
        <taxon>Desulfurococcales</taxon>
        <taxon>Desulfurococcaceae</taxon>
        <taxon>Ignisphaera</taxon>
    </lineage>
</organism>
<dbReference type="Gene3D" id="3.30.230.10">
    <property type="match status" value="1"/>
</dbReference>
<evidence type="ECO:0000256" key="1">
    <source>
        <dbReference type="ARBA" id="ARBA00006566"/>
    </source>
</evidence>
<dbReference type="InterPro" id="IPR013750">
    <property type="entry name" value="GHMP_kinase_C_dom"/>
</dbReference>
<evidence type="ECO:0000256" key="4">
    <source>
        <dbReference type="ARBA" id="ARBA00022777"/>
    </source>
</evidence>
<dbReference type="PROSITE" id="PS00627">
    <property type="entry name" value="GHMP_KINASES_ATP"/>
    <property type="match status" value="1"/>
</dbReference>
<comment type="similarity">
    <text evidence="1">Belongs to the GHMP kinase family. GalK subfamily.</text>
</comment>
<evidence type="ECO:0000259" key="7">
    <source>
        <dbReference type="Pfam" id="PF08544"/>
    </source>
</evidence>
<protein>
    <submittedName>
        <fullName evidence="9">GHMP kinase</fullName>
    </submittedName>
</protein>
<proteinExistence type="inferred from homology"/>
<dbReference type="PRINTS" id="PR00959">
    <property type="entry name" value="MEVGALKINASE"/>
</dbReference>
<dbReference type="InterPro" id="IPR006206">
    <property type="entry name" value="Mevalonate/galactokinase"/>
</dbReference>
<evidence type="ECO:0000256" key="5">
    <source>
        <dbReference type="ARBA" id="ARBA00022840"/>
    </source>
</evidence>
<dbReference type="SUPFAM" id="SSF55060">
    <property type="entry name" value="GHMP Kinase, C-terminal domain"/>
    <property type="match status" value="1"/>
</dbReference>
<dbReference type="PANTHER" id="PTHR10457">
    <property type="entry name" value="MEVALONATE KINASE/GALACTOKINASE"/>
    <property type="match status" value="1"/>
</dbReference>
<dbReference type="InterPro" id="IPR014721">
    <property type="entry name" value="Ribsml_uS5_D2-typ_fold_subgr"/>
</dbReference>
<evidence type="ECO:0000313" key="9">
    <source>
        <dbReference type="EMBL" id="HHP81851.1"/>
    </source>
</evidence>
<dbReference type="InterPro" id="IPR006204">
    <property type="entry name" value="GHMP_kinase_N_dom"/>
</dbReference>
<accession>A0A7C5TI02</accession>
<keyword evidence="4 9" id="KW-0418">Kinase</keyword>
<dbReference type="PRINTS" id="PR00473">
    <property type="entry name" value="GALCTOKINASE"/>
</dbReference>
<keyword evidence="5" id="KW-0067">ATP-binding</keyword>
<dbReference type="InterPro" id="IPR020568">
    <property type="entry name" value="Ribosomal_Su5_D2-typ_SF"/>
</dbReference>
<evidence type="ECO:0000256" key="3">
    <source>
        <dbReference type="ARBA" id="ARBA00022741"/>
    </source>
</evidence>
<evidence type="ECO:0000259" key="8">
    <source>
        <dbReference type="Pfam" id="PF10509"/>
    </source>
</evidence>
<feature type="domain" description="Galactokinase N-terminal" evidence="8">
    <location>
        <begin position="10"/>
        <end position="58"/>
    </location>
</feature>
<dbReference type="InterPro" id="IPR036554">
    <property type="entry name" value="GHMP_kinase_C_sf"/>
</dbReference>
<dbReference type="AlphaFoldDB" id="A0A7C5TI02"/>
<dbReference type="PIRSF" id="PIRSF000530">
    <property type="entry name" value="Galactokinase"/>
    <property type="match status" value="1"/>
</dbReference>
<dbReference type="InterPro" id="IPR019539">
    <property type="entry name" value="GalKase_N"/>
</dbReference>
<dbReference type="Gene3D" id="3.30.70.890">
    <property type="entry name" value="GHMP kinase, C-terminal domain"/>
    <property type="match status" value="1"/>
</dbReference>
<feature type="domain" description="GHMP kinase N-terminal" evidence="6">
    <location>
        <begin position="92"/>
        <end position="180"/>
    </location>
</feature>
<feature type="domain" description="GHMP kinase C-terminal" evidence="7">
    <location>
        <begin position="324"/>
        <end position="393"/>
    </location>
</feature>
<name>A0A7C5TI02_9CREN</name>
<reference evidence="9" key="1">
    <citation type="journal article" date="2020" name="mSystems">
        <title>Genome- and Community-Level Interaction Insights into Carbon Utilization and Element Cycling Functions of Hydrothermarchaeota in Hydrothermal Sediment.</title>
        <authorList>
            <person name="Zhou Z."/>
            <person name="Liu Y."/>
            <person name="Xu W."/>
            <person name="Pan J."/>
            <person name="Luo Z.H."/>
            <person name="Li M."/>
        </authorList>
    </citation>
    <scope>NUCLEOTIDE SEQUENCE [LARGE SCALE GENOMIC DNA]</scope>
    <source>
        <strain evidence="9">SpSt-1121</strain>
    </source>
</reference>
<dbReference type="Pfam" id="PF00288">
    <property type="entry name" value="GHMP_kinases_N"/>
    <property type="match status" value="1"/>
</dbReference>
<dbReference type="PANTHER" id="PTHR10457:SF7">
    <property type="entry name" value="GALACTOKINASE-RELATED"/>
    <property type="match status" value="1"/>
</dbReference>
<evidence type="ECO:0000259" key="6">
    <source>
        <dbReference type="Pfam" id="PF00288"/>
    </source>
</evidence>
<gene>
    <name evidence="9" type="ORF">ENM84_04215</name>
</gene>
<dbReference type="GO" id="GO:0004335">
    <property type="term" value="F:galactokinase activity"/>
    <property type="evidence" value="ECO:0007669"/>
    <property type="project" value="InterPro"/>
</dbReference>
<dbReference type="GO" id="GO:0006012">
    <property type="term" value="P:galactose metabolic process"/>
    <property type="evidence" value="ECO:0007669"/>
    <property type="project" value="InterPro"/>
</dbReference>
<dbReference type="Pfam" id="PF10509">
    <property type="entry name" value="GalKase_gal_bdg"/>
    <property type="match status" value="1"/>
</dbReference>
<dbReference type="InterPro" id="IPR000705">
    <property type="entry name" value="Galactokinase"/>
</dbReference>
<dbReference type="GO" id="GO:0005524">
    <property type="term" value="F:ATP binding"/>
    <property type="evidence" value="ECO:0007669"/>
    <property type="project" value="UniProtKB-KW"/>
</dbReference>
<dbReference type="InterPro" id="IPR006203">
    <property type="entry name" value="GHMP_knse_ATP-bd_CS"/>
</dbReference>
<dbReference type="Pfam" id="PF08544">
    <property type="entry name" value="GHMP_kinases_C"/>
    <property type="match status" value="1"/>
</dbReference>